<sequence>MNFHQASTPGNSAQNERPLQRPEPPTPRRASVPAWPSAPVESPGAPVVSASSLLEEPRVTQHHWRPPAFAPRHLRSSPTGSPGPSPPGYSPAPAPCSPHPVRSESPSPSGLRDRRHHRARLGEGPTGSSAPARGRSGRGPEPGSSGLVFPADGTRALHGARPDGDRRTEVTMATRRARRPLGAGVPAAEMRPPPSEQALDALLAHKEEEWRALQAHRSQMQEAALQDAQSRLEEAQGRLQRLQEDFVYNLQVLDERDRELERYDAAFAQARGLEEARQAEASQLKIEVAKLRRALASEAQRLRDLQQQYQRKLQEHHLELERTHSDKNGEMDQQRELYENLKWKLERKLQELDGELALQRQELLQEFASEMRKREHEFRLQADSMSSAVLAQELKVKLLNKELAALREAGAKAAESLLGAEAANSGLEEQLRRRDWALRDLAAVKDARIKELEGELHSVQLTRRREEEALRRKHEELDRLAREKDTVLAAAKGAHVEQLQALEAKVLELQSHSDNLEVQLRRAEWRQEDVAKEKDAAIDKLREDAAALRSGWDAQIAQLSEEMTSKDLQVQSLREEEMKLKAQVARCQQDIGRYKQQLLLAAERERSLERDKVQLELDWQRRCEGLEREQYQRSEDLIQALTAARDQEAAKLQETELVLREQEAALKAVTRERDQAVQALRAHRFHPKEEAQMFPRHCEEDTSASLPSSEIQRLQEQNRSLRNAIAQMRKEMEALSDQVLPSARLGGETTGANPPGPQAAADAPIPGYILALEAEMQNLKHKFETLEAQLEDVTDPSRTSVPCAGLQPSVPAPADPTGGAALGRGASTGLALRRLRDRAHLLNFLVARLKQKVLRGPLDRDTIQRELPHELDQVHLEVLQLRKQVAKLEKHLGSAWKEGGGASSRQQPPSSDTMALGGEGGDAGPAGTEDQGAQTPKAVSLPQLQRKLKEAARKILHLRQEKEQLLEMGNRLRAELGHLARRAVENTEKASNRLGECLPHTCWEKGPAPWAPAGGPAARPGEAPRTARHAGPGASEGSGALTARGGPAWPADHTPRVPGCSPQRGACVPGVLGEEHGEKTVEEGGLCSGNLCFACSLCQCPAQSVSFWVSHPSPCTTRP</sequence>
<reference evidence="2" key="1">
    <citation type="submission" date="2025-08" db="UniProtKB">
        <authorList>
            <consortium name="RefSeq"/>
        </authorList>
    </citation>
    <scope>IDENTIFICATION</scope>
    <source>
        <tissue evidence="2">Blood</tissue>
    </source>
</reference>
<dbReference type="RefSeq" id="XP_074200120.1">
    <property type="nucleotide sequence ID" value="XM_074344019.1"/>
</dbReference>
<protein>
    <submittedName>
        <fullName evidence="2">Coiled-coil domain-containing protein 57 isoform X6</fullName>
    </submittedName>
</protein>
<gene>
    <name evidence="2" type="primary">CCDC57</name>
</gene>
<dbReference type="Proteomes" id="UP001732780">
    <property type="component" value="Chromosome 16"/>
</dbReference>
<keyword evidence="1" id="KW-1185">Reference proteome</keyword>
<proteinExistence type="predicted"/>
<evidence type="ECO:0000313" key="2">
    <source>
        <dbReference type="RefSeq" id="XP_074200120.1"/>
    </source>
</evidence>
<name>A0AC58NQR8_CAMBA</name>
<evidence type="ECO:0000313" key="1">
    <source>
        <dbReference type="Proteomes" id="UP001732780"/>
    </source>
</evidence>
<organism evidence="1 2">
    <name type="scientific">Camelus bactrianus</name>
    <name type="common">Bactrian camel</name>
    <dbReference type="NCBI Taxonomy" id="9837"/>
    <lineage>
        <taxon>Eukaryota</taxon>
        <taxon>Metazoa</taxon>
        <taxon>Chordata</taxon>
        <taxon>Craniata</taxon>
        <taxon>Vertebrata</taxon>
        <taxon>Euteleostomi</taxon>
        <taxon>Mammalia</taxon>
        <taxon>Eutheria</taxon>
        <taxon>Laurasiatheria</taxon>
        <taxon>Artiodactyla</taxon>
        <taxon>Tylopoda</taxon>
        <taxon>Camelidae</taxon>
        <taxon>Camelus</taxon>
    </lineage>
</organism>
<accession>A0AC58NQR8</accession>